<evidence type="ECO:0000313" key="2">
    <source>
        <dbReference type="EMBL" id="PVA07881.1"/>
    </source>
</evidence>
<name>A0A2T7G0E1_9RHOB</name>
<dbReference type="Proteomes" id="UP000244817">
    <property type="component" value="Unassembled WGS sequence"/>
</dbReference>
<keyword evidence="1" id="KW-0472">Membrane</keyword>
<comment type="caution">
    <text evidence="2">The sequence shown here is derived from an EMBL/GenBank/DDBJ whole genome shotgun (WGS) entry which is preliminary data.</text>
</comment>
<keyword evidence="1" id="KW-0812">Transmembrane</keyword>
<protein>
    <recommendedName>
        <fullName evidence="4">NfeD family protein</fullName>
    </recommendedName>
</protein>
<sequence>MNWFNEWWVWIVLALVLAIVEVVLPGWIFFGFAVGAFFMGAMIWMGVGTGMSLAWSLVFFAVLSLVAYIIMRQLFGVRRGQSKIWDRDIND</sequence>
<proteinExistence type="predicted"/>
<evidence type="ECO:0000256" key="1">
    <source>
        <dbReference type="SAM" id="Phobius"/>
    </source>
</evidence>
<dbReference type="EMBL" id="QCYG01000002">
    <property type="protein sequence ID" value="PVA07881.1"/>
    <property type="molecule type" value="Genomic_DNA"/>
</dbReference>
<keyword evidence="1" id="KW-1133">Transmembrane helix</keyword>
<organism evidence="2 3">
    <name type="scientific">Thalassorhabdomicrobium marinisediminis</name>
    <dbReference type="NCBI Taxonomy" id="2170577"/>
    <lineage>
        <taxon>Bacteria</taxon>
        <taxon>Pseudomonadati</taxon>
        <taxon>Pseudomonadota</taxon>
        <taxon>Alphaproteobacteria</taxon>
        <taxon>Rhodobacterales</taxon>
        <taxon>Paracoccaceae</taxon>
        <taxon>Thalassorhabdomicrobium</taxon>
    </lineage>
</organism>
<dbReference type="RefSeq" id="WP_108639924.1">
    <property type="nucleotide sequence ID" value="NZ_QCYG01000002.1"/>
</dbReference>
<dbReference type="AlphaFoldDB" id="A0A2T7G0E1"/>
<feature type="transmembrane region" description="Helical" evidence="1">
    <location>
        <begin position="7"/>
        <end position="24"/>
    </location>
</feature>
<evidence type="ECO:0000313" key="3">
    <source>
        <dbReference type="Proteomes" id="UP000244817"/>
    </source>
</evidence>
<reference evidence="2 3" key="1">
    <citation type="submission" date="2018-04" db="EMBL/GenBank/DDBJ databases">
        <title>Pelagivirga bohaiensis gen. nov., sp. nov., a bacterium isolated from the Bohai Sea.</title>
        <authorList>
            <person name="Ji X."/>
        </authorList>
    </citation>
    <scope>NUCLEOTIDE SEQUENCE [LARGE SCALE GENOMIC DNA]</scope>
    <source>
        <strain evidence="2 3">BH-SD16</strain>
    </source>
</reference>
<accession>A0A2T7G0E1</accession>
<feature type="transmembrane region" description="Helical" evidence="1">
    <location>
        <begin position="53"/>
        <end position="71"/>
    </location>
</feature>
<keyword evidence="3" id="KW-1185">Reference proteome</keyword>
<dbReference type="OrthoDB" id="7745385at2"/>
<gene>
    <name evidence="2" type="ORF">DC363_04485</name>
</gene>
<evidence type="ECO:0008006" key="4">
    <source>
        <dbReference type="Google" id="ProtNLM"/>
    </source>
</evidence>